<keyword evidence="4" id="KW-0804">Transcription</keyword>
<dbReference type="SUPFAM" id="SSF88659">
    <property type="entry name" value="Sigma3 and sigma4 domains of RNA polymerase sigma factors"/>
    <property type="match status" value="1"/>
</dbReference>
<dbReference type="GO" id="GO:0003677">
    <property type="term" value="F:DNA binding"/>
    <property type="evidence" value="ECO:0007669"/>
    <property type="project" value="InterPro"/>
</dbReference>
<dbReference type="Gene3D" id="1.10.10.10">
    <property type="entry name" value="Winged helix-like DNA-binding domain superfamily/Winged helix DNA-binding domain"/>
    <property type="match status" value="1"/>
</dbReference>
<evidence type="ECO:0000256" key="1">
    <source>
        <dbReference type="ARBA" id="ARBA00010641"/>
    </source>
</evidence>
<evidence type="ECO:0000313" key="7">
    <source>
        <dbReference type="EMBL" id="GEP46353.1"/>
    </source>
</evidence>
<keyword evidence="3" id="KW-0731">Sigma factor</keyword>
<dbReference type="GO" id="GO:0016987">
    <property type="term" value="F:sigma factor activity"/>
    <property type="evidence" value="ECO:0007669"/>
    <property type="project" value="UniProtKB-KW"/>
</dbReference>
<keyword evidence="8" id="KW-1185">Reference proteome</keyword>
<feature type="domain" description="RNA polymerase sigma-70 region 2" evidence="5">
    <location>
        <begin position="12"/>
        <end position="80"/>
    </location>
</feature>
<evidence type="ECO:0000256" key="3">
    <source>
        <dbReference type="ARBA" id="ARBA00023082"/>
    </source>
</evidence>
<dbReference type="Pfam" id="PF04542">
    <property type="entry name" value="Sigma70_r2"/>
    <property type="match status" value="1"/>
</dbReference>
<dbReference type="SUPFAM" id="SSF88946">
    <property type="entry name" value="Sigma2 domain of RNA polymerase sigma factors"/>
    <property type="match status" value="1"/>
</dbReference>
<evidence type="ECO:0000259" key="6">
    <source>
        <dbReference type="Pfam" id="PF08281"/>
    </source>
</evidence>
<dbReference type="Pfam" id="PF08281">
    <property type="entry name" value="Sigma70_r4_2"/>
    <property type="match status" value="1"/>
</dbReference>
<gene>
    <name evidence="7" type="ORF">BGE01nite_56440</name>
</gene>
<proteinExistence type="inferred from homology"/>
<dbReference type="EMBL" id="BKAG01000090">
    <property type="protein sequence ID" value="GEP46353.1"/>
    <property type="molecule type" value="Genomic_DNA"/>
</dbReference>
<keyword evidence="7" id="KW-0240">DNA-directed RNA polymerase</keyword>
<sequence>MSCGDEAALGVFYERHATLLFSIAIKVVGDIQEAEEVLQDGLRTIWERAAVYNPSLGQPLSWAVVITRHKAIDRLRAWKRRSDGMERLAQEALTDLPADPSGAASSHPCEGAVTRLHGALATLPRDQTAAIELAFFNGMSQTEVATHLGIPLGTVKARIRRGMITLRDALEDQL</sequence>
<comment type="caution">
    <text evidence="7">The sequence shown here is derived from an EMBL/GenBank/DDBJ whole genome shotgun (WGS) entry which is preliminary data.</text>
</comment>
<keyword evidence="2" id="KW-0805">Transcription regulation</keyword>
<dbReference type="Gene3D" id="1.10.1740.10">
    <property type="match status" value="1"/>
</dbReference>
<organism evidence="7 8">
    <name type="scientific">Brevifollis gellanilyticus</name>
    <dbReference type="NCBI Taxonomy" id="748831"/>
    <lineage>
        <taxon>Bacteria</taxon>
        <taxon>Pseudomonadati</taxon>
        <taxon>Verrucomicrobiota</taxon>
        <taxon>Verrucomicrobiia</taxon>
        <taxon>Verrucomicrobiales</taxon>
        <taxon>Verrucomicrobiaceae</taxon>
    </lineage>
</organism>
<dbReference type="InterPro" id="IPR007627">
    <property type="entry name" value="RNA_pol_sigma70_r2"/>
</dbReference>
<name>A0A512MHZ0_9BACT</name>
<dbReference type="PANTHER" id="PTHR43133:SF62">
    <property type="entry name" value="RNA POLYMERASE SIGMA FACTOR SIGZ"/>
    <property type="match status" value="1"/>
</dbReference>
<dbReference type="GO" id="GO:0006352">
    <property type="term" value="P:DNA-templated transcription initiation"/>
    <property type="evidence" value="ECO:0007669"/>
    <property type="project" value="InterPro"/>
</dbReference>
<dbReference type="GO" id="GO:0000428">
    <property type="term" value="C:DNA-directed RNA polymerase complex"/>
    <property type="evidence" value="ECO:0007669"/>
    <property type="project" value="UniProtKB-KW"/>
</dbReference>
<dbReference type="PANTHER" id="PTHR43133">
    <property type="entry name" value="RNA POLYMERASE ECF-TYPE SIGMA FACTO"/>
    <property type="match status" value="1"/>
</dbReference>
<dbReference type="AlphaFoldDB" id="A0A512MHZ0"/>
<dbReference type="InterPro" id="IPR014284">
    <property type="entry name" value="RNA_pol_sigma-70_dom"/>
</dbReference>
<dbReference type="InterPro" id="IPR013325">
    <property type="entry name" value="RNA_pol_sigma_r2"/>
</dbReference>
<evidence type="ECO:0000256" key="4">
    <source>
        <dbReference type="ARBA" id="ARBA00023163"/>
    </source>
</evidence>
<dbReference type="InterPro" id="IPR036388">
    <property type="entry name" value="WH-like_DNA-bd_sf"/>
</dbReference>
<dbReference type="InterPro" id="IPR013249">
    <property type="entry name" value="RNA_pol_sigma70_r4_t2"/>
</dbReference>
<evidence type="ECO:0000256" key="2">
    <source>
        <dbReference type="ARBA" id="ARBA00023015"/>
    </source>
</evidence>
<dbReference type="CDD" id="cd06171">
    <property type="entry name" value="Sigma70_r4"/>
    <property type="match status" value="1"/>
</dbReference>
<evidence type="ECO:0000313" key="8">
    <source>
        <dbReference type="Proteomes" id="UP000321577"/>
    </source>
</evidence>
<accession>A0A512MHZ0</accession>
<feature type="domain" description="RNA polymerase sigma factor 70 region 4 type 2" evidence="6">
    <location>
        <begin position="115"/>
        <end position="164"/>
    </location>
</feature>
<reference evidence="7 8" key="1">
    <citation type="submission" date="2019-07" db="EMBL/GenBank/DDBJ databases">
        <title>Whole genome shotgun sequence of Brevifollis gellanilyticus NBRC 108608.</title>
        <authorList>
            <person name="Hosoyama A."/>
            <person name="Uohara A."/>
            <person name="Ohji S."/>
            <person name="Ichikawa N."/>
        </authorList>
    </citation>
    <scope>NUCLEOTIDE SEQUENCE [LARGE SCALE GENOMIC DNA]</scope>
    <source>
        <strain evidence="7 8">NBRC 108608</strain>
    </source>
</reference>
<dbReference type="InterPro" id="IPR039425">
    <property type="entry name" value="RNA_pol_sigma-70-like"/>
</dbReference>
<dbReference type="InterPro" id="IPR013324">
    <property type="entry name" value="RNA_pol_sigma_r3/r4-like"/>
</dbReference>
<dbReference type="NCBIfam" id="TIGR02937">
    <property type="entry name" value="sigma70-ECF"/>
    <property type="match status" value="1"/>
</dbReference>
<evidence type="ECO:0000259" key="5">
    <source>
        <dbReference type="Pfam" id="PF04542"/>
    </source>
</evidence>
<protein>
    <submittedName>
        <fullName evidence="7">DNA-directed RNA polymerase sigma-70 factor</fullName>
    </submittedName>
</protein>
<dbReference type="Proteomes" id="UP000321577">
    <property type="component" value="Unassembled WGS sequence"/>
</dbReference>
<comment type="similarity">
    <text evidence="1">Belongs to the sigma-70 factor family. ECF subfamily.</text>
</comment>